<name>A0A7C4EM71_9BACT</name>
<evidence type="ECO:0000313" key="3">
    <source>
        <dbReference type="EMBL" id="HGG99447.1"/>
    </source>
</evidence>
<gene>
    <name evidence="3" type="ORF">ENV75_03215</name>
</gene>
<reference evidence="3" key="1">
    <citation type="journal article" date="2020" name="mSystems">
        <title>Genome- and Community-Level Interaction Insights into Carbon Utilization and Element Cycling Functions of Hydrothermarchaeota in Hydrothermal Sediment.</title>
        <authorList>
            <person name="Zhou Z."/>
            <person name="Liu Y."/>
            <person name="Xu W."/>
            <person name="Pan J."/>
            <person name="Luo Z.H."/>
            <person name="Li M."/>
        </authorList>
    </citation>
    <scope>NUCLEOTIDE SEQUENCE [LARGE SCALE GENOMIC DNA]</scope>
    <source>
        <strain evidence="3">SpSt-788</strain>
    </source>
</reference>
<dbReference type="EMBL" id="DTHO01000029">
    <property type="protein sequence ID" value="HGG99447.1"/>
    <property type="molecule type" value="Genomic_DNA"/>
</dbReference>
<dbReference type="GO" id="GO:0000160">
    <property type="term" value="P:phosphorelay signal transduction system"/>
    <property type="evidence" value="ECO:0007669"/>
    <property type="project" value="InterPro"/>
</dbReference>
<comment type="caution">
    <text evidence="1">Lacks conserved residue(s) required for the propagation of feature annotation.</text>
</comment>
<comment type="caution">
    <text evidence="3">The sequence shown here is derived from an EMBL/GenBank/DDBJ whole genome shotgun (WGS) entry which is preliminary data.</text>
</comment>
<dbReference type="SUPFAM" id="SSF52172">
    <property type="entry name" value="CheY-like"/>
    <property type="match status" value="1"/>
</dbReference>
<organism evidence="3">
    <name type="scientific">Thermodesulfovibrio aggregans</name>
    <dbReference type="NCBI Taxonomy" id="86166"/>
    <lineage>
        <taxon>Bacteria</taxon>
        <taxon>Pseudomonadati</taxon>
        <taxon>Nitrospirota</taxon>
        <taxon>Thermodesulfovibrionia</taxon>
        <taxon>Thermodesulfovibrionales</taxon>
        <taxon>Thermodesulfovibrionaceae</taxon>
        <taxon>Thermodesulfovibrio</taxon>
    </lineage>
</organism>
<dbReference type="InterPro" id="IPR011006">
    <property type="entry name" value="CheY-like_superfamily"/>
</dbReference>
<evidence type="ECO:0000259" key="2">
    <source>
        <dbReference type="PROSITE" id="PS50110"/>
    </source>
</evidence>
<dbReference type="InterPro" id="IPR001789">
    <property type="entry name" value="Sig_transdc_resp-reg_receiver"/>
</dbReference>
<protein>
    <submittedName>
        <fullName evidence="3">Response regulator transcription factor</fullName>
    </submittedName>
</protein>
<dbReference type="Gene3D" id="3.40.50.2300">
    <property type="match status" value="1"/>
</dbReference>
<sequence>MNRIFLIEKDSFVSNFLNKLIDEERISIIRFGTTDEALQNIEHQVPQLIVLNEDIEESDILNFCKTVRRKYTLLIPILVVVNFYSSLNLSQLKSIEVDFIVRPFTVDEIKKRIETILFKKKELSIQMSDEDFIMKFKPYIKEEVRAEMINILKQLLEDKK</sequence>
<dbReference type="AlphaFoldDB" id="A0A7C4EM71"/>
<accession>A0A7C4EM71</accession>
<dbReference type="PROSITE" id="PS50110">
    <property type="entry name" value="RESPONSE_REGULATORY"/>
    <property type="match status" value="1"/>
</dbReference>
<dbReference type="Pfam" id="PF00072">
    <property type="entry name" value="Response_reg"/>
    <property type="match status" value="1"/>
</dbReference>
<feature type="domain" description="Response regulatory" evidence="2">
    <location>
        <begin position="3"/>
        <end position="117"/>
    </location>
</feature>
<proteinExistence type="predicted"/>
<evidence type="ECO:0000256" key="1">
    <source>
        <dbReference type="PROSITE-ProRule" id="PRU00169"/>
    </source>
</evidence>